<reference evidence="1 2" key="1">
    <citation type="submission" date="2019-05" db="EMBL/GenBank/DDBJ databases">
        <title>Another draft genome of Portunus trituberculatus and its Hox gene families provides insights of decapod evolution.</title>
        <authorList>
            <person name="Jeong J.-H."/>
            <person name="Song I."/>
            <person name="Kim S."/>
            <person name="Choi T."/>
            <person name="Kim D."/>
            <person name="Ryu S."/>
            <person name="Kim W."/>
        </authorList>
    </citation>
    <scope>NUCLEOTIDE SEQUENCE [LARGE SCALE GENOMIC DNA]</scope>
    <source>
        <tissue evidence="1">Muscle</tissue>
    </source>
</reference>
<accession>A0A5B7J231</accession>
<comment type="caution">
    <text evidence="1">The sequence shown here is derived from an EMBL/GenBank/DDBJ whole genome shotgun (WGS) entry which is preliminary data.</text>
</comment>
<organism evidence="1 2">
    <name type="scientific">Portunus trituberculatus</name>
    <name type="common">Swimming crab</name>
    <name type="synonym">Neptunus trituberculatus</name>
    <dbReference type="NCBI Taxonomy" id="210409"/>
    <lineage>
        <taxon>Eukaryota</taxon>
        <taxon>Metazoa</taxon>
        <taxon>Ecdysozoa</taxon>
        <taxon>Arthropoda</taxon>
        <taxon>Crustacea</taxon>
        <taxon>Multicrustacea</taxon>
        <taxon>Malacostraca</taxon>
        <taxon>Eumalacostraca</taxon>
        <taxon>Eucarida</taxon>
        <taxon>Decapoda</taxon>
        <taxon>Pleocyemata</taxon>
        <taxon>Brachyura</taxon>
        <taxon>Eubrachyura</taxon>
        <taxon>Portunoidea</taxon>
        <taxon>Portunidae</taxon>
        <taxon>Portuninae</taxon>
        <taxon>Portunus</taxon>
    </lineage>
</organism>
<proteinExistence type="predicted"/>
<name>A0A5B7J231_PORTR</name>
<dbReference type="AlphaFoldDB" id="A0A5B7J231"/>
<dbReference type="Proteomes" id="UP000324222">
    <property type="component" value="Unassembled WGS sequence"/>
</dbReference>
<dbReference type="EMBL" id="VSRR010085708">
    <property type="protein sequence ID" value="MPC90840.1"/>
    <property type="molecule type" value="Genomic_DNA"/>
</dbReference>
<keyword evidence="2" id="KW-1185">Reference proteome</keyword>
<gene>
    <name evidence="1" type="ORF">E2C01_085842</name>
</gene>
<protein>
    <submittedName>
        <fullName evidence="1">Uncharacterized protein</fullName>
    </submittedName>
</protein>
<evidence type="ECO:0000313" key="1">
    <source>
        <dbReference type="EMBL" id="MPC90840.1"/>
    </source>
</evidence>
<sequence length="51" mass="5996">MEPAFLSIKSHYPHIVHCDRNPLYSELCMSRHDAYNNDDNNNHYNAHISPL</sequence>
<evidence type="ECO:0000313" key="2">
    <source>
        <dbReference type="Proteomes" id="UP000324222"/>
    </source>
</evidence>